<dbReference type="Gene3D" id="1.25.40.20">
    <property type="entry name" value="Ankyrin repeat-containing domain"/>
    <property type="match status" value="7"/>
</dbReference>
<feature type="compositionally biased region" description="Low complexity" evidence="6">
    <location>
        <begin position="988"/>
        <end position="998"/>
    </location>
</feature>
<dbReference type="GO" id="GO:0045087">
    <property type="term" value="P:innate immune response"/>
    <property type="evidence" value="ECO:0007669"/>
    <property type="project" value="TreeGrafter"/>
</dbReference>
<feature type="compositionally biased region" description="Acidic residues" evidence="6">
    <location>
        <begin position="298"/>
        <end position="314"/>
    </location>
</feature>
<feature type="repeat" description="ANK" evidence="4">
    <location>
        <begin position="383"/>
        <end position="415"/>
    </location>
</feature>
<evidence type="ECO:0000256" key="1">
    <source>
        <dbReference type="ARBA" id="ARBA00022737"/>
    </source>
</evidence>
<feature type="repeat" description="ANK" evidence="4">
    <location>
        <begin position="350"/>
        <end position="382"/>
    </location>
</feature>
<feature type="region of interest" description="Disordered" evidence="6">
    <location>
        <begin position="1589"/>
        <end position="1743"/>
    </location>
</feature>
<evidence type="ECO:0000256" key="4">
    <source>
        <dbReference type="PROSITE-ProRule" id="PRU00023"/>
    </source>
</evidence>
<feature type="repeat" description="ANK" evidence="4">
    <location>
        <begin position="720"/>
        <end position="752"/>
    </location>
</feature>
<evidence type="ECO:0000313" key="8">
    <source>
        <dbReference type="EMBL" id="CDP94044.1"/>
    </source>
</evidence>
<feature type="repeat" description="ANK" evidence="4">
    <location>
        <begin position="1470"/>
        <end position="1502"/>
    </location>
</feature>
<dbReference type="CDD" id="cd22404">
    <property type="entry name" value="KH-I_MASK"/>
    <property type="match status" value="1"/>
</dbReference>
<feature type="compositionally biased region" description="Polar residues" evidence="6">
    <location>
        <begin position="1916"/>
        <end position="1925"/>
    </location>
</feature>
<dbReference type="PROSITE" id="PS50297">
    <property type="entry name" value="ANK_REP_REGION"/>
    <property type="match status" value="18"/>
</dbReference>
<reference evidence="8" key="1">
    <citation type="journal article" date="2007" name="Science">
        <title>Draft genome of the filarial nematode parasite Brugia malayi.</title>
        <authorList>
            <person name="Ghedin E."/>
            <person name="Wang S."/>
            <person name="Spiro D."/>
            <person name="Caler E."/>
            <person name="Zhao Q."/>
            <person name="Crabtree J."/>
            <person name="Allen J.E."/>
            <person name="Delcher A.L."/>
            <person name="Guiliano D.B."/>
            <person name="Miranda-Saavedra D."/>
            <person name="Angiuoli S.V."/>
            <person name="Creasy T."/>
            <person name="Amedeo P."/>
            <person name="Haas B."/>
            <person name="El-Sayed N.M."/>
            <person name="Wortman J.R."/>
            <person name="Feldblyum T."/>
            <person name="Tallon L."/>
            <person name="Schatz M."/>
            <person name="Shumway M."/>
            <person name="Koo H."/>
            <person name="Salzberg S.L."/>
            <person name="Schobel S."/>
            <person name="Pertea M."/>
            <person name="Pop M."/>
            <person name="White O."/>
            <person name="Barton G.J."/>
            <person name="Carlow C.K."/>
            <person name="Crawford M.J."/>
            <person name="Daub J."/>
            <person name="Dimmic M.W."/>
            <person name="Estes C.F."/>
            <person name="Foster J.M."/>
            <person name="Ganatra M."/>
            <person name="Gregory W.F."/>
            <person name="Johnson N.M."/>
            <person name="Jin J."/>
            <person name="Komuniecki R."/>
            <person name="Korf I."/>
            <person name="Kumar S."/>
            <person name="Laney S."/>
            <person name="Li B.W."/>
            <person name="Li W."/>
            <person name="Lindblom T.H."/>
            <person name="Lustigman S."/>
            <person name="Ma D."/>
            <person name="Maina C.V."/>
            <person name="Martin D.M."/>
            <person name="McCarter J.P."/>
            <person name="McReynolds L."/>
            <person name="Mitreva M."/>
            <person name="Nutman T.B."/>
            <person name="Parkinson J."/>
            <person name="Peregrin-Alvarez J.M."/>
            <person name="Poole C."/>
            <person name="Ren Q."/>
            <person name="Saunders L."/>
            <person name="Sluder A.E."/>
            <person name="Smith K."/>
            <person name="Stanke M."/>
            <person name="Unnasch T.R."/>
            <person name="Ware J."/>
            <person name="Wei A.D."/>
            <person name="Weil G."/>
            <person name="Williams D.J."/>
            <person name="Zhang Y."/>
            <person name="Williams S.A."/>
            <person name="Fraser-Liggett C."/>
            <person name="Slatko B."/>
            <person name="Blaxter M.L."/>
            <person name="Scott A.L."/>
        </authorList>
    </citation>
    <scope>NUCLEOTIDE SEQUENCE</scope>
    <source>
        <strain evidence="8">FR3</strain>
    </source>
</reference>
<feature type="compositionally biased region" description="Polar residues" evidence="6">
    <location>
        <begin position="1105"/>
        <end position="1115"/>
    </location>
</feature>
<feature type="compositionally biased region" description="Polar residues" evidence="6">
    <location>
        <begin position="1184"/>
        <end position="1195"/>
    </location>
</feature>
<dbReference type="Pfam" id="PF00023">
    <property type="entry name" value="Ank"/>
    <property type="match status" value="3"/>
</dbReference>
<feature type="repeat" description="ANK" evidence="4">
    <location>
        <begin position="551"/>
        <end position="583"/>
    </location>
</feature>
<feature type="region of interest" description="Disordered" evidence="6">
    <location>
        <begin position="1979"/>
        <end position="2015"/>
    </location>
</feature>
<feature type="repeat" description="ANK" evidence="4">
    <location>
        <begin position="1369"/>
        <end position="1401"/>
    </location>
</feature>
<feature type="compositionally biased region" description="Basic residues" evidence="6">
    <location>
        <begin position="1590"/>
        <end position="1610"/>
    </location>
</feature>
<feature type="compositionally biased region" description="Basic and acidic residues" evidence="6">
    <location>
        <begin position="1616"/>
        <end position="1628"/>
    </location>
</feature>
<keyword evidence="1" id="KW-0677">Repeat</keyword>
<feature type="compositionally biased region" description="Low complexity" evidence="6">
    <location>
        <begin position="1901"/>
        <end position="1915"/>
    </location>
</feature>
<reference evidence="8" key="2">
    <citation type="submission" date="2012-12" db="EMBL/GenBank/DDBJ databases">
        <authorList>
            <consortium name="WormBase Consortium"/>
            <person name="Ghedin E."/>
            <person name="Paulini M."/>
        </authorList>
    </citation>
    <scope>NUCLEOTIDE SEQUENCE</scope>
    <source>
        <strain evidence="8">FR3</strain>
    </source>
</reference>
<feature type="compositionally biased region" description="Basic and acidic residues" evidence="6">
    <location>
        <begin position="1128"/>
        <end position="1143"/>
    </location>
</feature>
<evidence type="ECO:0000256" key="2">
    <source>
        <dbReference type="ARBA" id="ARBA00023043"/>
    </source>
</evidence>
<feature type="region of interest" description="Disordered" evidence="6">
    <location>
        <begin position="1093"/>
        <end position="1195"/>
    </location>
</feature>
<feature type="repeat" description="ANK" evidence="4">
    <location>
        <begin position="485"/>
        <end position="517"/>
    </location>
</feature>
<keyword evidence="2 4" id="KW-0040">ANK repeat</keyword>
<feature type="repeat" description="ANK" evidence="4">
    <location>
        <begin position="416"/>
        <end position="448"/>
    </location>
</feature>
<feature type="repeat" description="ANK" evidence="4">
    <location>
        <begin position="1437"/>
        <end position="1469"/>
    </location>
</feature>
<dbReference type="SMART" id="SM00248">
    <property type="entry name" value="ANK"/>
    <property type="match status" value="24"/>
</dbReference>
<dbReference type="InterPro" id="IPR004087">
    <property type="entry name" value="KH_dom"/>
</dbReference>
<evidence type="ECO:0000256" key="5">
    <source>
        <dbReference type="PROSITE-ProRule" id="PRU00117"/>
    </source>
</evidence>
<dbReference type="PANTHER" id="PTHR23206:SF8">
    <property type="entry name" value="ANKYRIN REPEAT AND KH DOMAIN-CONTAINING 1"/>
    <property type="match status" value="1"/>
</dbReference>
<feature type="compositionally biased region" description="Basic and acidic residues" evidence="6">
    <location>
        <begin position="1655"/>
        <end position="1667"/>
    </location>
</feature>
<dbReference type="InterPro" id="IPR051631">
    <property type="entry name" value="Ankyrin-KH/SAM_domain"/>
</dbReference>
<evidence type="ECO:0000256" key="3">
    <source>
        <dbReference type="ARBA" id="ARBA00023054"/>
    </source>
</evidence>
<feature type="compositionally biased region" description="Polar residues" evidence="6">
    <location>
        <begin position="283"/>
        <end position="296"/>
    </location>
</feature>
<feature type="compositionally biased region" description="Polar residues" evidence="6">
    <location>
        <begin position="1992"/>
        <end position="2015"/>
    </location>
</feature>
<protein>
    <submittedName>
        <fullName evidence="8">Bm5345, isoform f</fullName>
    </submittedName>
</protein>
<evidence type="ECO:0000256" key="6">
    <source>
        <dbReference type="SAM" id="MobiDB-lite"/>
    </source>
</evidence>
<gene>
    <name evidence="8" type="primary">Bm5345</name>
    <name evidence="8" type="ORF">BM_Bm5345</name>
</gene>
<sequence>MKNQKKSDCNLTTRDQMGEKTMSESHSALFFIIARSPDYRNRFYILQLCCQNDIKIRSRLFALMDSDSVRLTDSSIKKSEKVAPAGTSAASKMRILNSKRGRVRIMNELKPFLPLLPDIADMEIKEQKHLFQQLYSAGIAASASLHKWLTMSAAQQFPRYCAKFGGTACIGGMKDDLCIDSTQVEKAYDIATTIQNTQLSPSQQIPFTSEDAEALKTLSRSGILDDAVESLRQFPSLEEDLLGLKEDLAAASLITPDIAAAALSAFAAATLRRPPTRTIESLMASSQDPVTTNGGPDSTDDESLELNLSEDESEDNGDMLLNLAVSAGYLDLTKELVEIRGNPNYVNINNDRTPLMEACCAGHSDIVKHLLEHGADMNAMSATKNTPLIYASAAGNVECASLLLDYGCDITIRNDNGHCALMEAASSGYLDVVSLLVQHGFQVLPCNQNDLKVGLESALTLAAYKGHYDVVQYLLEKGANKYKEELHTALMEASMDGHYEVAKLLLDNGAPVNLASDSFESPLTLAACGGHPDLVRLLLERGAIVEEVNDEGYTPLMEASREGHLEVVRLLIKFGAKVNIQTDETGETALTLAACGGFKDVVELLVRSDAHLDIGANTPLMEAAQEGHLDTVRFILSEMCSLGLPIDATTTANSNTALTYAAENGHLDVCAALIEFGANIDHQAENGRTALMKAAKNGNYSVIQFLLMRGAKVNEVSTDNDASALFLACAHGHWEIVRLLLDHGADPSHVFKDGVTCMIEASRNGHTRVAETLLNWHDAPIVTRTPLLGKPPALQNSRLKKVARRTVNKKATTIIQPKVECAEKSMNNMAVDIDDKMGCSDGTAVSTSTTAITTAGMHSQCTHDSQLLSGTHNIPTNASVPAHLLAHYNYQNAINPDELRGMIAGMAAMAAQSNALPNDHLFAQIAEKALRGTFANSEISGGLADKKMHQQFSELLKQQFSILANRQKDALAGLGGANSLPDSENGGSTSYSPSVTSSPSPPVIACCETTAAHAAIVHSPNLAADTRRKGSTSNERQKTIVGRGTQQKKGGKNIILSDGEQRACLPSASLRFPAPPPPVMNANVPRESVPLSLPLSPSKVRHSLRQQSPPLTKQLISDPAIGRQRSKPVREATGDESSIDRNTSRNRGRTLSESAMHVGDGQHTTERTYDTDSDEEISKRSGLKSGSSQPFNVDMQTESNHDTALTLAATGGHDSLVELLITRGANIEHKDKKGFTPIILAATGGHVNVVEILLNHGANIEAQSDRTKDTALSLACSGGRKEVVELLLKRGANKEHRNVSDYTPLSLAASGGYVDIVNLLLNNGAEINSRTGSKLGISPLMLAAMNGHAAATKILLERGSDINSHIETNRNTALTLACFQGRTDVVRLLLEYNANVEHRAKTGLTPLMEAANGGYVDVGELLLTAGADPNSSPVPSSRDTALTIAADKGHHKFVEMLIHARAVIDVRNKKGCTALWLACHGGHLETVQTLVKHEADVDVQDNRHVSPLIIAFRRGHIKVVKYMVRHVQQFPSDTDCYRFIATINEKELLTRCHLCMDIIVAAKDRQAAEANRAAESLLEIIAKEEELAKSKKLSKQRQNEKKKAKRKAKKNQADGNTERKDSDHKEDASINNGEESADEENGSEKTSSAATVDENNTRNRDSEHEYCPTDPPRVPALLSDEHSADETVLVPECSPTKRVMVSSTPVAGKPSRHRVRKESGKSAAPVKSPPHKTGSGNTSDTEWMKATSRRSAVRLNTCTTYQKFHIKYLNLDYFQGKTVMSGKSAASGTTSKEDSASNTVPWRHVDLSRRRSTRLSVSSNSIARVIGRAGGNINAIREATGAYIEVEKQTGKKEQHDRQITLKGSDVALRQAVDMIHGLIDDSECNVEEVIQRVSSTHITSISQSEENASRSSSALTLSGTTPTMTVPLTQKKSYAIGTAASHTPLEISNNGAAGKKTAPYVATTNVWAQRAAQRQSQKVVSAIGSEKKQKMSSGATEQENSNPNQTAQTPGTVYSTPEMQVIDTAEDGMQKHGVKEFCRAPGHARPTSASASSPSVSPIDEGQDFVIQSGPLRFKFFLKGLKSPIHVGPSSTMVTPSTGTTIPTTTITDPKSRTELFEAGSKIEFLQNIPANAPLPSSSDIAEGSLQPLLGTAKSNLDALKTSSIDDKLFSSLDSTHQSIIPSSIANIWDDNIVDDKPWAVPVTLAPVQLEDFAKNINVQLPTSTKPAGDYPDPSRTADHMVDLAKNIASLRTSESRPVNTTGNEAATGRIFLGENMPPFDLNVPFSNRDPVDWGNAGPFPTDTFTRWRNAQLDSTPITGSAQEIDSSSWIDQVAARLASTRQEHLPFPTTTYAISGNSGHLTSSFGSDVANVNLGHQQSTQAWNRMHFQQAAQAASNEYENLTNLLSSYRPTVSSQHQPVPSQQQQPPQPVVPMGNINYSAAPAAVGPTGFRIPVPRSQIANTSVPPPPFFNSQIPPPSSMSHRGGISVTQSSPNAAWSSVHFGGQVQTTVTENIQFPQYPSAARGNWGYNW</sequence>
<dbReference type="EMBL" id="LN856922">
    <property type="protein sequence ID" value="CDP94044.1"/>
    <property type="molecule type" value="Genomic_DNA"/>
</dbReference>
<dbReference type="InterPro" id="IPR002110">
    <property type="entry name" value="Ankyrin_rpt"/>
</dbReference>
<feature type="repeat" description="ANK" evidence="4">
    <location>
        <begin position="1267"/>
        <end position="1299"/>
    </location>
</feature>
<feature type="repeat" description="ANK" evidence="4">
    <location>
        <begin position="1335"/>
        <end position="1367"/>
    </location>
</feature>
<feature type="region of interest" description="Disordered" evidence="6">
    <location>
        <begin position="974"/>
        <end position="999"/>
    </location>
</feature>
<dbReference type="SUPFAM" id="SSF54791">
    <property type="entry name" value="Eukaryotic type KH-domain (KH-domain type I)"/>
    <property type="match status" value="1"/>
</dbReference>
<dbReference type="OMA" id="NDNGHCA"/>
<dbReference type="Gene3D" id="3.30.1370.10">
    <property type="entry name" value="K Homology domain, type 1"/>
    <property type="match status" value="1"/>
</dbReference>
<feature type="repeat" description="ANK" evidence="4">
    <location>
        <begin position="653"/>
        <end position="685"/>
    </location>
</feature>
<dbReference type="InterPro" id="IPR004088">
    <property type="entry name" value="KH_dom_type_1"/>
</dbReference>
<dbReference type="SMART" id="SM00322">
    <property type="entry name" value="KH"/>
    <property type="match status" value="1"/>
</dbReference>
<feature type="region of interest" description="Disordered" evidence="6">
    <location>
        <begin position="1023"/>
        <end position="1054"/>
    </location>
</feature>
<feature type="repeat" description="ANK" evidence="4">
    <location>
        <begin position="518"/>
        <end position="550"/>
    </location>
</feature>
<dbReference type="PROSITE" id="PS50088">
    <property type="entry name" value="ANK_REPEAT"/>
    <property type="match status" value="20"/>
</dbReference>
<feature type="repeat" description="ANK" evidence="4">
    <location>
        <begin position="1200"/>
        <end position="1232"/>
    </location>
</feature>
<keyword evidence="5" id="KW-0694">RNA-binding</keyword>
<dbReference type="InterPro" id="IPR036770">
    <property type="entry name" value="Ankyrin_rpt-contain_sf"/>
</dbReference>
<feature type="repeat" description="ANK" evidence="4">
    <location>
        <begin position="1233"/>
        <end position="1265"/>
    </location>
</feature>
<dbReference type="PROSITE" id="PS50084">
    <property type="entry name" value="KH_TYPE_1"/>
    <property type="match status" value="1"/>
</dbReference>
<proteinExistence type="predicted"/>
<evidence type="ECO:0000259" key="7">
    <source>
        <dbReference type="SMART" id="SM00322"/>
    </source>
</evidence>
<feature type="domain" description="K Homology" evidence="7">
    <location>
        <begin position="1809"/>
        <end position="1881"/>
    </location>
</feature>
<keyword evidence="3" id="KW-0175">Coiled coil</keyword>
<dbReference type="Pfam" id="PF00013">
    <property type="entry name" value="KH_1"/>
    <property type="match status" value="1"/>
</dbReference>
<dbReference type="PRINTS" id="PR01415">
    <property type="entry name" value="ANKYRIN"/>
</dbReference>
<dbReference type="Pfam" id="PF12796">
    <property type="entry name" value="Ank_2"/>
    <property type="match status" value="9"/>
</dbReference>
<feature type="repeat" description="ANK" evidence="4">
    <location>
        <begin position="585"/>
        <end position="617"/>
    </location>
</feature>
<name>A0A1I9GF12_BRUMA</name>
<dbReference type="InterPro" id="IPR036612">
    <property type="entry name" value="KH_dom_type_1_sf"/>
</dbReference>
<dbReference type="SUPFAM" id="SSF48403">
    <property type="entry name" value="Ankyrin repeat"/>
    <property type="match status" value="3"/>
</dbReference>
<feature type="compositionally biased region" description="Polar residues" evidence="6">
    <location>
        <begin position="1644"/>
        <end position="1654"/>
    </location>
</feature>
<feature type="repeat" description="ANK" evidence="4">
    <location>
        <begin position="686"/>
        <end position="718"/>
    </location>
</feature>
<feature type="repeat" description="ANK" evidence="4">
    <location>
        <begin position="1402"/>
        <end position="1434"/>
    </location>
</feature>
<dbReference type="FunFam" id="1.25.40.20:FF:000041">
    <property type="entry name" value="ankyrin repeat and KH domain-containing protein 1 isoform X1"/>
    <property type="match status" value="1"/>
</dbReference>
<feature type="region of interest" description="Disordered" evidence="6">
    <location>
        <begin position="1900"/>
        <end position="1925"/>
    </location>
</feature>
<dbReference type="GO" id="GO:0005737">
    <property type="term" value="C:cytoplasm"/>
    <property type="evidence" value="ECO:0007669"/>
    <property type="project" value="TreeGrafter"/>
</dbReference>
<feature type="repeat" description="ANK" evidence="4">
    <location>
        <begin position="454"/>
        <end position="480"/>
    </location>
</feature>
<feature type="repeat" description="ANK" evidence="4">
    <location>
        <begin position="1300"/>
        <end position="1332"/>
    </location>
</feature>
<dbReference type="PANTHER" id="PTHR23206">
    <property type="entry name" value="MASK PROTEIN"/>
    <property type="match status" value="1"/>
</dbReference>
<feature type="region of interest" description="Disordered" evidence="6">
    <location>
        <begin position="280"/>
        <end position="314"/>
    </location>
</feature>
<dbReference type="InterPro" id="IPR047373">
    <property type="entry name" value="KH-I_MASK"/>
</dbReference>
<accession>A0A1I9GF12</accession>
<organism evidence="8">
    <name type="scientific">Brugia malayi</name>
    <name type="common">Filarial nematode worm</name>
    <dbReference type="NCBI Taxonomy" id="6279"/>
    <lineage>
        <taxon>Eukaryota</taxon>
        <taxon>Metazoa</taxon>
        <taxon>Ecdysozoa</taxon>
        <taxon>Nematoda</taxon>
        <taxon>Chromadorea</taxon>
        <taxon>Rhabditida</taxon>
        <taxon>Spirurina</taxon>
        <taxon>Spiruromorpha</taxon>
        <taxon>Filarioidea</taxon>
        <taxon>Onchocercidae</taxon>
        <taxon>Brugia</taxon>
    </lineage>
</organism>
<dbReference type="GO" id="GO:0003723">
    <property type="term" value="F:RNA binding"/>
    <property type="evidence" value="ECO:0007669"/>
    <property type="project" value="UniProtKB-UniRule"/>
</dbReference>